<evidence type="ECO:0000256" key="1">
    <source>
        <dbReference type="ARBA" id="ARBA00004141"/>
    </source>
</evidence>
<dbReference type="GO" id="GO:0007200">
    <property type="term" value="P:phospholipase C-activating G protein-coupled receptor signaling pathway"/>
    <property type="evidence" value="ECO:0007669"/>
    <property type="project" value="TreeGrafter"/>
</dbReference>
<dbReference type="GO" id="GO:0004930">
    <property type="term" value="F:G protein-coupled receptor activity"/>
    <property type="evidence" value="ECO:0007669"/>
    <property type="project" value="UniProtKB-KW"/>
</dbReference>
<comment type="subcellular location">
    <subcellularLocation>
        <location evidence="1">Membrane</location>
        <topology evidence="1">Multi-pass membrane protein</topology>
    </subcellularLocation>
</comment>
<feature type="transmembrane region" description="Helical" evidence="6">
    <location>
        <begin position="20"/>
        <end position="43"/>
    </location>
</feature>
<dbReference type="SUPFAM" id="SSF81321">
    <property type="entry name" value="Family A G protein-coupled receptor-like"/>
    <property type="match status" value="1"/>
</dbReference>
<feature type="transmembrane region" description="Helical" evidence="6">
    <location>
        <begin position="243"/>
        <end position="264"/>
    </location>
</feature>
<dbReference type="PANTHER" id="PTHR24232">
    <property type="entry name" value="G-PROTEIN COUPLED RECEPTOR"/>
    <property type="match status" value="1"/>
</dbReference>
<organism evidence="7 8">
    <name type="scientific">Astyanax mexicanus</name>
    <name type="common">Blind cave fish</name>
    <name type="synonym">Astyanax fasciatus mexicanus</name>
    <dbReference type="NCBI Taxonomy" id="7994"/>
    <lineage>
        <taxon>Eukaryota</taxon>
        <taxon>Metazoa</taxon>
        <taxon>Chordata</taxon>
        <taxon>Craniata</taxon>
        <taxon>Vertebrata</taxon>
        <taxon>Euteleostomi</taxon>
        <taxon>Actinopterygii</taxon>
        <taxon>Neopterygii</taxon>
        <taxon>Teleostei</taxon>
        <taxon>Ostariophysi</taxon>
        <taxon>Characiformes</taxon>
        <taxon>Characoidei</taxon>
        <taxon>Acestrorhamphidae</taxon>
        <taxon>Acestrorhamphinae</taxon>
        <taxon>Astyanax</taxon>
    </lineage>
</organism>
<evidence type="ECO:0000256" key="2">
    <source>
        <dbReference type="ARBA" id="ARBA00023040"/>
    </source>
</evidence>
<keyword evidence="3" id="KW-0675">Receptor</keyword>
<evidence type="ECO:0008006" key="9">
    <source>
        <dbReference type="Google" id="ProtNLM"/>
    </source>
</evidence>
<name>A0A8T2M616_ASTMX</name>
<evidence type="ECO:0000256" key="5">
    <source>
        <dbReference type="ARBA" id="ARBA00023224"/>
    </source>
</evidence>
<keyword evidence="5" id="KW-0807">Transducer</keyword>
<dbReference type="EMBL" id="JAICCE010000005">
    <property type="protein sequence ID" value="KAG9277392.1"/>
    <property type="molecule type" value="Genomic_DNA"/>
</dbReference>
<comment type="caution">
    <text evidence="7">The sequence shown here is derived from an EMBL/GenBank/DDBJ whole genome shotgun (WGS) entry which is preliminary data.</text>
</comment>
<evidence type="ECO:0000256" key="4">
    <source>
        <dbReference type="ARBA" id="ARBA00023180"/>
    </source>
</evidence>
<evidence type="ECO:0000256" key="3">
    <source>
        <dbReference type="ARBA" id="ARBA00023170"/>
    </source>
</evidence>
<keyword evidence="6" id="KW-1133">Transmembrane helix</keyword>
<evidence type="ECO:0000313" key="8">
    <source>
        <dbReference type="Proteomes" id="UP000752171"/>
    </source>
</evidence>
<accession>A0A8T2M616</accession>
<evidence type="ECO:0000256" key="6">
    <source>
        <dbReference type="SAM" id="Phobius"/>
    </source>
</evidence>
<feature type="transmembrane region" description="Helical" evidence="6">
    <location>
        <begin position="208"/>
        <end position="231"/>
    </location>
</feature>
<keyword evidence="6" id="KW-0812">Transmembrane</keyword>
<feature type="transmembrane region" description="Helical" evidence="6">
    <location>
        <begin position="167"/>
        <end position="188"/>
    </location>
</feature>
<dbReference type="Proteomes" id="UP000752171">
    <property type="component" value="Unassembled WGS sequence"/>
</dbReference>
<dbReference type="AlphaFoldDB" id="A0A8T2M616"/>
<reference evidence="7 8" key="1">
    <citation type="submission" date="2021-07" db="EMBL/GenBank/DDBJ databases">
        <authorList>
            <person name="Imarazene B."/>
            <person name="Zahm M."/>
            <person name="Klopp C."/>
            <person name="Cabau C."/>
            <person name="Beille S."/>
            <person name="Jouanno E."/>
            <person name="Castinel A."/>
            <person name="Lluch J."/>
            <person name="Gil L."/>
            <person name="Kuchtly C."/>
            <person name="Lopez Roques C."/>
            <person name="Donnadieu C."/>
            <person name="Parrinello H."/>
            <person name="Journot L."/>
            <person name="Du K."/>
            <person name="Schartl M."/>
            <person name="Retaux S."/>
            <person name="Guiguen Y."/>
        </authorList>
    </citation>
    <scope>NUCLEOTIDE SEQUENCE [LARGE SCALE GENOMIC DNA]</scope>
    <source>
        <strain evidence="7">Pach_M1</strain>
        <tissue evidence="7">Testis</tissue>
    </source>
</reference>
<feature type="transmembrane region" description="Helical" evidence="6">
    <location>
        <begin position="78"/>
        <end position="99"/>
    </location>
</feature>
<keyword evidence="2" id="KW-0297">G-protein coupled receptor</keyword>
<sequence>MNSSVTNSTAYVFDMRLINAAVACVVTIQVINISIGLPLNCYIIKLLLSKGGGGVDVSVVFALNHAAAEIIYCFVAPLYIVCIISIDLCVGPLLGLWIGTCMPARYLFQCWVCVERYMAVIHPVTFLRFKPLRYRVACSASAWACALAMGITSMFTFPGLPYAPFGLLYLFIFLLDSLCCVSILNGLLRPGPGDREKDEMNAAKKKAFKIVCLNLLTFLIQTIPIVCSFGLDGVLAPDHFFLAVAIGMTINIGAGFIHPIFVLYKAGKLTFLKC</sequence>
<gene>
    <name evidence="7" type="ORF">AMEX_G7397</name>
</gene>
<keyword evidence="6" id="KW-0472">Membrane</keyword>
<protein>
    <recommendedName>
        <fullName evidence="9">G-protein coupled receptors family 1 profile domain-containing protein</fullName>
    </recommendedName>
</protein>
<evidence type="ECO:0000313" key="7">
    <source>
        <dbReference type="EMBL" id="KAG9277392.1"/>
    </source>
</evidence>
<proteinExistence type="predicted"/>
<dbReference type="PANTHER" id="PTHR24232:SF85">
    <property type="entry name" value="G-PROTEIN COUPLED RECEPTOR 4"/>
    <property type="match status" value="1"/>
</dbReference>
<dbReference type="GO" id="GO:0005886">
    <property type="term" value="C:plasma membrane"/>
    <property type="evidence" value="ECO:0007669"/>
    <property type="project" value="TreeGrafter"/>
</dbReference>
<dbReference type="Gene3D" id="1.20.1070.10">
    <property type="entry name" value="Rhodopsin 7-helix transmembrane proteins"/>
    <property type="match status" value="1"/>
</dbReference>
<keyword evidence="4" id="KW-0325">Glycoprotein</keyword>
<feature type="transmembrane region" description="Helical" evidence="6">
    <location>
        <begin position="136"/>
        <end position="155"/>
    </location>
</feature>
<dbReference type="GO" id="GO:0035025">
    <property type="term" value="P:positive regulation of Rho protein signal transduction"/>
    <property type="evidence" value="ECO:0007669"/>
    <property type="project" value="TreeGrafter"/>
</dbReference>